<evidence type="ECO:0000313" key="14">
    <source>
        <dbReference type="Proteomes" id="UP000069162"/>
    </source>
</evidence>
<feature type="transmembrane region" description="Helical" evidence="12">
    <location>
        <begin position="74"/>
        <end position="93"/>
    </location>
</feature>
<gene>
    <name evidence="12" type="primary">arnF</name>
    <name evidence="13" type="ORF">AO703_20150</name>
</gene>
<organism evidence="13 14">
    <name type="scientific">[Enterobacter] lignolyticus</name>
    <dbReference type="NCBI Taxonomy" id="1334193"/>
    <lineage>
        <taxon>Bacteria</taxon>
        <taxon>Pseudomonadati</taxon>
        <taxon>Pseudomonadota</taxon>
        <taxon>Gammaproteobacteria</taxon>
        <taxon>Enterobacterales</taxon>
        <taxon>Enterobacteriaceae</taxon>
        <taxon>Pluralibacter</taxon>
    </lineage>
</organism>
<evidence type="ECO:0000256" key="1">
    <source>
        <dbReference type="ARBA" id="ARBA00004651"/>
    </source>
</evidence>
<evidence type="ECO:0000256" key="11">
    <source>
        <dbReference type="ARBA" id="ARBA00023136"/>
    </source>
</evidence>
<dbReference type="GO" id="GO:0005886">
    <property type="term" value="C:plasma membrane"/>
    <property type="evidence" value="ECO:0007669"/>
    <property type="project" value="UniProtKB-SubCell"/>
</dbReference>
<keyword evidence="8 12" id="KW-0448">Lipopolysaccharide biosynthesis</keyword>
<dbReference type="AlphaFoldDB" id="A0A806XFB3"/>
<reference evidence="14" key="1">
    <citation type="submission" date="2015-10" db="EMBL/GenBank/DDBJ databases">
        <title>Complete Genome Sequencing of Klebsiella sp. strain G5.</title>
        <authorList>
            <person name="Chan K.-G."/>
            <person name="Chen J.-W."/>
        </authorList>
    </citation>
    <scope>NUCLEOTIDE SEQUENCE [LARGE SCALE GENOMIC DNA]</scope>
    <source>
        <strain evidence="14">G5</strain>
    </source>
</reference>
<dbReference type="PANTHER" id="PTHR30561:SF9">
    <property type="entry name" value="4-AMINO-4-DEOXY-L-ARABINOSE-PHOSPHOUNDECAPRENOL FLIPPASE SUBUNIT ARNF-RELATED"/>
    <property type="match status" value="1"/>
</dbReference>
<dbReference type="UniPathway" id="UPA00030"/>
<protein>
    <recommendedName>
        <fullName evidence="12">Probable 4-amino-4-deoxy-L-arabinose-phosphoundecaprenol flippase subunit ArnF</fullName>
        <shortName evidence="12">L-Ara4N-phosphoundecaprenol flippase subunit ArnF</shortName>
    </recommendedName>
    <alternativeName>
        <fullName evidence="12">Undecaprenyl phosphate-aminoarabinose flippase subunit ArnF</fullName>
    </alternativeName>
</protein>
<keyword evidence="11 12" id="KW-0472">Membrane</keyword>
<evidence type="ECO:0000256" key="2">
    <source>
        <dbReference type="ARBA" id="ARBA00022448"/>
    </source>
</evidence>
<dbReference type="NCBIfam" id="NF002816">
    <property type="entry name" value="PRK02971.1-2"/>
    <property type="match status" value="1"/>
</dbReference>
<dbReference type="OrthoDB" id="5592809at2"/>
<comment type="subunit">
    <text evidence="12">Heterodimer of ArnE and ArnF.</text>
</comment>
<sequence>MGFIWALLSVALTSAAQLTLRSAMLQLPPVADLWALLMHLLHGQAGTLALFLGLCGYLASMVCWFFALKRLPLAKAYALLSLSYITVWATALWLQNDAFSWRGLAGVLIIMAGVMVIFMPSGRAQPQSANVKR</sequence>
<dbReference type="OMA" id="NEPMSLR"/>
<accession>A0A806XFB3</accession>
<evidence type="ECO:0000256" key="4">
    <source>
        <dbReference type="ARBA" id="ARBA00022516"/>
    </source>
</evidence>
<comment type="function">
    <text evidence="12">Translocates 4-amino-4-deoxy-L-arabinose-phosphoundecaprenol (alpha-L-Ara4N-phosphoundecaprenol) from the cytoplasmic to the periplasmic side of the inner membrane.</text>
</comment>
<evidence type="ECO:0000256" key="9">
    <source>
        <dbReference type="ARBA" id="ARBA00022989"/>
    </source>
</evidence>
<comment type="similarity">
    <text evidence="12">Belongs to the ArnF family.</text>
</comment>
<dbReference type="KEGG" id="kle:AO703_20150"/>
<evidence type="ECO:0000256" key="8">
    <source>
        <dbReference type="ARBA" id="ARBA00022985"/>
    </source>
</evidence>
<dbReference type="InterPro" id="IPR000390">
    <property type="entry name" value="Small_drug/metabolite_transptr"/>
</dbReference>
<name>A0A806XFB3_9ENTR</name>
<keyword evidence="6 12" id="KW-0441">Lipid A biosynthesis</keyword>
<evidence type="ECO:0000256" key="3">
    <source>
        <dbReference type="ARBA" id="ARBA00022475"/>
    </source>
</evidence>
<dbReference type="HAMAP" id="MF_00538">
    <property type="entry name" value="Flippase_ArnF"/>
    <property type="match status" value="1"/>
</dbReference>
<comment type="caution">
    <text evidence="12">Lacks conserved residue(s) required for the propagation of feature annotation.</text>
</comment>
<evidence type="ECO:0000256" key="6">
    <source>
        <dbReference type="ARBA" id="ARBA00022556"/>
    </source>
</evidence>
<dbReference type="InterPro" id="IPR037185">
    <property type="entry name" value="EmrE-like"/>
</dbReference>
<dbReference type="SUPFAM" id="SSF103481">
    <property type="entry name" value="Multidrug resistance efflux transporter EmrE"/>
    <property type="match status" value="1"/>
</dbReference>
<keyword evidence="2 12" id="KW-0813">Transport</keyword>
<comment type="pathway">
    <text evidence="12">Bacterial outer membrane biogenesis; lipopolysaccharide biosynthesis.</text>
</comment>
<evidence type="ECO:0000256" key="7">
    <source>
        <dbReference type="ARBA" id="ARBA00022692"/>
    </source>
</evidence>
<keyword evidence="3 12" id="KW-1003">Cell membrane</keyword>
<keyword evidence="4 12" id="KW-0444">Lipid biosynthesis</keyword>
<comment type="subcellular location">
    <subcellularLocation>
        <location evidence="12">Cell inner membrane</location>
        <topology evidence="12">Multi-pass membrane protein</topology>
    </subcellularLocation>
    <subcellularLocation>
        <location evidence="1">Cell membrane</location>
        <topology evidence="1">Multi-pass membrane protein</topology>
    </subcellularLocation>
</comment>
<dbReference type="PANTHER" id="PTHR30561">
    <property type="entry name" value="SMR FAMILY PROTON-DEPENDENT DRUG EFFLUX TRANSPORTER SUGE"/>
    <property type="match status" value="1"/>
</dbReference>
<proteinExistence type="inferred from homology"/>
<dbReference type="GO" id="GO:0009103">
    <property type="term" value="P:lipopolysaccharide biosynthetic process"/>
    <property type="evidence" value="ECO:0007669"/>
    <property type="project" value="UniProtKB-UniRule"/>
</dbReference>
<keyword evidence="9 12" id="KW-1133">Transmembrane helix</keyword>
<keyword evidence="5 12" id="KW-0997">Cell inner membrane</keyword>
<evidence type="ECO:0000313" key="13">
    <source>
        <dbReference type="EMBL" id="ALR78503.1"/>
    </source>
</evidence>
<feature type="transmembrane region" description="Helical" evidence="12">
    <location>
        <begin position="45"/>
        <end position="67"/>
    </location>
</feature>
<keyword evidence="10 12" id="KW-0443">Lipid metabolism</keyword>
<dbReference type="GO" id="GO:1901505">
    <property type="term" value="F:carbohydrate derivative transmembrane transporter activity"/>
    <property type="evidence" value="ECO:0007669"/>
    <property type="project" value="InterPro"/>
</dbReference>
<dbReference type="InterPro" id="IPR022832">
    <property type="entry name" value="Flippase_ArnF"/>
</dbReference>
<dbReference type="Gene3D" id="1.10.3730.20">
    <property type="match status" value="1"/>
</dbReference>
<dbReference type="GO" id="GO:0009245">
    <property type="term" value="P:lipid A biosynthetic process"/>
    <property type="evidence" value="ECO:0007669"/>
    <property type="project" value="UniProtKB-UniRule"/>
</dbReference>
<keyword evidence="7 12" id="KW-0812">Transmembrane</keyword>
<evidence type="ECO:0000256" key="5">
    <source>
        <dbReference type="ARBA" id="ARBA00022519"/>
    </source>
</evidence>
<feature type="transmembrane region" description="Helical" evidence="12">
    <location>
        <begin position="99"/>
        <end position="118"/>
    </location>
</feature>
<dbReference type="RefSeq" id="WP_013364310.1">
    <property type="nucleotide sequence ID" value="NZ_CP012871.1"/>
</dbReference>
<evidence type="ECO:0000256" key="10">
    <source>
        <dbReference type="ARBA" id="ARBA00023098"/>
    </source>
</evidence>
<dbReference type="Proteomes" id="UP000069162">
    <property type="component" value="Chromosome"/>
</dbReference>
<evidence type="ECO:0000256" key="12">
    <source>
        <dbReference type="HAMAP-Rule" id="MF_00538"/>
    </source>
</evidence>
<dbReference type="EMBL" id="CP012871">
    <property type="protein sequence ID" value="ALR78503.1"/>
    <property type="molecule type" value="Genomic_DNA"/>
</dbReference>